<protein>
    <submittedName>
        <fullName evidence="1">Uncharacterized protein</fullName>
    </submittedName>
</protein>
<proteinExistence type="predicted"/>
<sequence>MYNSAIGAKIDEHVMGTRGVNTFRVHGEMYHSIGTLLPNDEKHLQFAQIYIIRVSQFFNCWRPSTS</sequence>
<dbReference type="EMBL" id="BLAL01000087">
    <property type="protein sequence ID" value="GES85011.1"/>
    <property type="molecule type" value="Genomic_DNA"/>
</dbReference>
<comment type="caution">
    <text evidence="1">The sequence shown here is derived from an EMBL/GenBank/DDBJ whole genome shotgun (WGS) entry which is preliminary data.</text>
</comment>
<name>A0A8H3QMM1_9GLOM</name>
<accession>A0A8H3QMM1</accession>
<dbReference type="AlphaFoldDB" id="A0A8H3QMM1"/>
<evidence type="ECO:0000313" key="2">
    <source>
        <dbReference type="Proteomes" id="UP000615446"/>
    </source>
</evidence>
<dbReference type="OrthoDB" id="2447509at2759"/>
<organism evidence="1 2">
    <name type="scientific">Rhizophagus clarus</name>
    <dbReference type="NCBI Taxonomy" id="94130"/>
    <lineage>
        <taxon>Eukaryota</taxon>
        <taxon>Fungi</taxon>
        <taxon>Fungi incertae sedis</taxon>
        <taxon>Mucoromycota</taxon>
        <taxon>Glomeromycotina</taxon>
        <taxon>Glomeromycetes</taxon>
        <taxon>Glomerales</taxon>
        <taxon>Glomeraceae</taxon>
        <taxon>Rhizophagus</taxon>
    </lineage>
</organism>
<dbReference type="Proteomes" id="UP000615446">
    <property type="component" value="Unassembled WGS sequence"/>
</dbReference>
<evidence type="ECO:0000313" key="1">
    <source>
        <dbReference type="EMBL" id="GES85011.1"/>
    </source>
</evidence>
<reference evidence="1" key="1">
    <citation type="submission" date="2019-10" db="EMBL/GenBank/DDBJ databases">
        <title>Conservation and host-specific expression of non-tandemly repeated heterogenous ribosome RNA gene in arbuscular mycorrhizal fungi.</title>
        <authorList>
            <person name="Maeda T."/>
            <person name="Kobayashi Y."/>
            <person name="Nakagawa T."/>
            <person name="Ezawa T."/>
            <person name="Yamaguchi K."/>
            <person name="Bino T."/>
            <person name="Nishimoto Y."/>
            <person name="Shigenobu S."/>
            <person name="Kawaguchi M."/>
        </authorList>
    </citation>
    <scope>NUCLEOTIDE SEQUENCE</scope>
    <source>
        <strain evidence="1">HR1</strain>
    </source>
</reference>
<gene>
    <name evidence="1" type="ORF">RCL2_001209900</name>
</gene>